<evidence type="ECO:0000313" key="3">
    <source>
        <dbReference type="RefSeq" id="XP_040613155.1"/>
    </source>
</evidence>
<feature type="coiled-coil region" evidence="1">
    <location>
        <begin position="62"/>
        <end position="295"/>
    </location>
</feature>
<organism evidence="2 3">
    <name type="scientific">Mesocricetus auratus</name>
    <name type="common">Golden hamster</name>
    <dbReference type="NCBI Taxonomy" id="10036"/>
    <lineage>
        <taxon>Eukaryota</taxon>
        <taxon>Metazoa</taxon>
        <taxon>Chordata</taxon>
        <taxon>Craniata</taxon>
        <taxon>Vertebrata</taxon>
        <taxon>Euteleostomi</taxon>
        <taxon>Mammalia</taxon>
        <taxon>Eutheria</taxon>
        <taxon>Euarchontoglires</taxon>
        <taxon>Glires</taxon>
        <taxon>Rodentia</taxon>
        <taxon>Myomorpha</taxon>
        <taxon>Muroidea</taxon>
        <taxon>Cricetidae</taxon>
        <taxon>Cricetinae</taxon>
        <taxon>Mesocricetus</taxon>
    </lineage>
</organism>
<accession>A0ABM2YHF3</accession>
<reference evidence="3" key="1">
    <citation type="submission" date="2025-08" db="UniProtKB">
        <authorList>
            <consortium name="RefSeq"/>
        </authorList>
    </citation>
    <scope>IDENTIFICATION</scope>
    <source>
        <tissue evidence="3">Liver</tissue>
    </source>
</reference>
<keyword evidence="1" id="KW-0175">Coiled coil</keyword>
<sequence>MSLNTSSNATIGDTQRLKNAPLDIKQMLKNEMESDTTADLRKKLHRAKKEKLEMTTKHNVELSSYESQIARLRSEVEKGEALRQRLEYDLAVVRKEAGLGRRAAEERLAEAQRTQEKLCAQNSELQRRVNEIEKTFQTSQEKWKEECRRFEHDLEERDNIIQNCNREHELLMQEKNRLQKILQEALEKHQQEKNEMESHVRETALEEFRLQAEQWEAERRELQLIVQEQDSAVQNMQKKVEQLEAEHMDCSDLLRRQTSELEFSTQREERLRKEFEATTLRVRKLEENIEAERAAHLESKFNSEIIQLRIRDLEGALQVEKASQAEAVADLEMIKNEFKEVESAYEREKHNAQESFTKLNLLEREYFSKNKKLNEEIEEQKKVIIDLSKRLQYNEKSCSELQEELVMASTRTKISLPASLLSLRL</sequence>
<evidence type="ECO:0000313" key="2">
    <source>
        <dbReference type="Proteomes" id="UP000886700"/>
    </source>
</evidence>
<dbReference type="GeneID" id="101828935"/>
<protein>
    <submittedName>
        <fullName evidence="3">Coiled-coil domain-containing protein 171 isoform X4</fullName>
    </submittedName>
</protein>
<feature type="coiled-coil region" evidence="1">
    <location>
        <begin position="331"/>
        <end position="390"/>
    </location>
</feature>
<proteinExistence type="predicted"/>
<dbReference type="PANTHER" id="PTHR47899">
    <property type="entry name" value="COILED-COIL DOMAIN-CONTAINING PROTEIN 171"/>
    <property type="match status" value="1"/>
</dbReference>
<name>A0ABM2YHF3_MESAU</name>
<dbReference type="Proteomes" id="UP000886700">
    <property type="component" value="Unplaced"/>
</dbReference>
<dbReference type="PANTHER" id="PTHR47899:SF1">
    <property type="entry name" value="COILED-COIL DOMAIN-CONTAINING PROTEIN 171"/>
    <property type="match status" value="1"/>
</dbReference>
<dbReference type="RefSeq" id="XP_040613155.1">
    <property type="nucleotide sequence ID" value="XM_040757221.1"/>
</dbReference>
<keyword evidence="2" id="KW-1185">Reference proteome</keyword>
<evidence type="ECO:0000256" key="1">
    <source>
        <dbReference type="SAM" id="Coils"/>
    </source>
</evidence>
<gene>
    <name evidence="3" type="primary">Ccdc171</name>
</gene>
<dbReference type="InterPro" id="IPR038820">
    <property type="entry name" value="CCDC171"/>
</dbReference>